<evidence type="ECO:0000313" key="2">
    <source>
        <dbReference type="EMBL" id="RXW21134.1"/>
    </source>
</evidence>
<organism evidence="2 3">
    <name type="scientific">Candolleomyces aberdarensis</name>
    <dbReference type="NCBI Taxonomy" id="2316362"/>
    <lineage>
        <taxon>Eukaryota</taxon>
        <taxon>Fungi</taxon>
        <taxon>Dikarya</taxon>
        <taxon>Basidiomycota</taxon>
        <taxon>Agaricomycotina</taxon>
        <taxon>Agaricomycetes</taxon>
        <taxon>Agaricomycetidae</taxon>
        <taxon>Agaricales</taxon>
        <taxon>Agaricineae</taxon>
        <taxon>Psathyrellaceae</taxon>
        <taxon>Candolleomyces</taxon>
    </lineage>
</organism>
<accession>A0A4Q2DQ85</accession>
<sequence length="139" mass="15310">MFAEQSDAFPKPEDVMNTESVELSDEDSTTLRLLFIFMHSKELMNLAQAAQKYLLLNLVAFCRLAIEARVKDVPIDAFIYATKNELSALADIAAPYMVAESLKPSHTGQISGIGSPLVGRRFPKLSCWPGITSATIIFV</sequence>
<gene>
    <name evidence="2" type="ORF">EST38_g4723</name>
</gene>
<reference evidence="2 3" key="1">
    <citation type="submission" date="2019-01" db="EMBL/GenBank/DDBJ databases">
        <title>Draft genome sequence of Psathyrella aberdarensis IHI B618.</title>
        <authorList>
            <person name="Buettner E."/>
            <person name="Kellner H."/>
        </authorList>
    </citation>
    <scope>NUCLEOTIDE SEQUENCE [LARGE SCALE GENOMIC DNA]</scope>
    <source>
        <strain evidence="2 3">IHI B618</strain>
    </source>
</reference>
<proteinExistence type="predicted"/>
<protein>
    <submittedName>
        <fullName evidence="2">Uncharacterized protein</fullName>
    </submittedName>
</protein>
<name>A0A4Q2DQ85_9AGAR</name>
<keyword evidence="3" id="KW-1185">Reference proteome</keyword>
<feature type="region of interest" description="Disordered" evidence="1">
    <location>
        <begin position="1"/>
        <end position="22"/>
    </location>
</feature>
<evidence type="ECO:0000313" key="3">
    <source>
        <dbReference type="Proteomes" id="UP000290288"/>
    </source>
</evidence>
<dbReference type="OrthoDB" id="3184970at2759"/>
<dbReference type="EMBL" id="SDEE01000120">
    <property type="protein sequence ID" value="RXW21134.1"/>
    <property type="molecule type" value="Genomic_DNA"/>
</dbReference>
<dbReference type="AlphaFoldDB" id="A0A4Q2DQ85"/>
<comment type="caution">
    <text evidence="2">The sequence shown here is derived from an EMBL/GenBank/DDBJ whole genome shotgun (WGS) entry which is preliminary data.</text>
</comment>
<evidence type="ECO:0000256" key="1">
    <source>
        <dbReference type="SAM" id="MobiDB-lite"/>
    </source>
</evidence>
<dbReference type="Proteomes" id="UP000290288">
    <property type="component" value="Unassembled WGS sequence"/>
</dbReference>